<keyword evidence="3" id="KW-1185">Reference proteome</keyword>
<sequence length="121" mass="12912">MQFTTVLASLVLAATSVHALPGSPVQERQATPTIYARFYPDTGCNGQWVDDTVYVESTGTNACVNNTITASIKSTFFSGNIATRTLRVYSQPGCPATGNYFDLPAGTNNCYAQTVGSARFL</sequence>
<dbReference type="EMBL" id="JAADJZ010000018">
    <property type="protein sequence ID" value="KAF2868770.1"/>
    <property type="molecule type" value="Genomic_DNA"/>
</dbReference>
<protein>
    <submittedName>
        <fullName evidence="2">Uncharacterized protein</fullName>
    </submittedName>
</protein>
<keyword evidence="1" id="KW-0732">Signal</keyword>
<accession>A0A7C8I9W1</accession>
<name>A0A7C8I9W1_9PLEO</name>
<evidence type="ECO:0000313" key="3">
    <source>
        <dbReference type="Proteomes" id="UP000481861"/>
    </source>
</evidence>
<feature type="signal peptide" evidence="1">
    <location>
        <begin position="1"/>
        <end position="19"/>
    </location>
</feature>
<dbReference type="OrthoDB" id="3664114at2759"/>
<proteinExistence type="predicted"/>
<dbReference type="Proteomes" id="UP000481861">
    <property type="component" value="Unassembled WGS sequence"/>
</dbReference>
<gene>
    <name evidence="2" type="ORF">BDV95DRAFT_609678</name>
</gene>
<dbReference type="AlphaFoldDB" id="A0A7C8I9W1"/>
<reference evidence="2 3" key="1">
    <citation type="submission" date="2020-01" db="EMBL/GenBank/DDBJ databases">
        <authorList>
            <consortium name="DOE Joint Genome Institute"/>
            <person name="Haridas S."/>
            <person name="Albert R."/>
            <person name="Binder M."/>
            <person name="Bloem J."/>
            <person name="Labutti K."/>
            <person name="Salamov A."/>
            <person name="Andreopoulos B."/>
            <person name="Baker S.E."/>
            <person name="Barry K."/>
            <person name="Bills G."/>
            <person name="Bluhm B.H."/>
            <person name="Cannon C."/>
            <person name="Castanera R."/>
            <person name="Culley D.E."/>
            <person name="Daum C."/>
            <person name="Ezra D."/>
            <person name="Gonzalez J.B."/>
            <person name="Henrissat B."/>
            <person name="Kuo A."/>
            <person name="Liang C."/>
            <person name="Lipzen A."/>
            <person name="Lutzoni F."/>
            <person name="Magnuson J."/>
            <person name="Mondo S."/>
            <person name="Nolan M."/>
            <person name="Ohm R."/>
            <person name="Pangilinan J."/>
            <person name="Park H.-J.H."/>
            <person name="Ramirez L."/>
            <person name="Alfaro M."/>
            <person name="Sun H."/>
            <person name="Tritt A."/>
            <person name="Yoshinaga Y."/>
            <person name="Zwiers L.-H.L."/>
            <person name="Turgeon B.G."/>
            <person name="Goodwin S.B."/>
            <person name="Spatafora J.W."/>
            <person name="Crous P.W."/>
            <person name="Grigoriev I.V."/>
        </authorList>
    </citation>
    <scope>NUCLEOTIDE SEQUENCE [LARGE SCALE GENOMIC DNA]</scope>
    <source>
        <strain evidence="2 3">CBS 611.86</strain>
    </source>
</reference>
<evidence type="ECO:0000256" key="1">
    <source>
        <dbReference type="SAM" id="SignalP"/>
    </source>
</evidence>
<organism evidence="2 3">
    <name type="scientific">Massariosphaeria phaeospora</name>
    <dbReference type="NCBI Taxonomy" id="100035"/>
    <lineage>
        <taxon>Eukaryota</taxon>
        <taxon>Fungi</taxon>
        <taxon>Dikarya</taxon>
        <taxon>Ascomycota</taxon>
        <taxon>Pezizomycotina</taxon>
        <taxon>Dothideomycetes</taxon>
        <taxon>Pleosporomycetidae</taxon>
        <taxon>Pleosporales</taxon>
        <taxon>Pleosporales incertae sedis</taxon>
        <taxon>Massariosphaeria</taxon>
    </lineage>
</organism>
<comment type="caution">
    <text evidence="2">The sequence shown here is derived from an EMBL/GenBank/DDBJ whole genome shotgun (WGS) entry which is preliminary data.</text>
</comment>
<feature type="chain" id="PRO_5028951051" evidence="1">
    <location>
        <begin position="20"/>
        <end position="121"/>
    </location>
</feature>
<evidence type="ECO:0000313" key="2">
    <source>
        <dbReference type="EMBL" id="KAF2868770.1"/>
    </source>
</evidence>